<sequence length="98" mass="10828">MADGTISLAEGLGLKALDSNELRRRQQVLDPSKSPHFLPSPMKVGTQQGAIQVTPVRVSISEMMFTHPIQVGLRFPTLKRLSSQVLQGSCSRSSRRPW</sequence>
<accession>A0AAV6HPH9</accession>
<evidence type="ECO:0000256" key="1">
    <source>
        <dbReference type="SAM" id="MobiDB-lite"/>
    </source>
</evidence>
<gene>
    <name evidence="2" type="ORF">RHGRI_038536</name>
</gene>
<comment type="caution">
    <text evidence="2">The sequence shown here is derived from an EMBL/GenBank/DDBJ whole genome shotgun (WGS) entry which is preliminary data.</text>
</comment>
<organism evidence="2 3">
    <name type="scientific">Rhododendron griersonianum</name>
    <dbReference type="NCBI Taxonomy" id="479676"/>
    <lineage>
        <taxon>Eukaryota</taxon>
        <taxon>Viridiplantae</taxon>
        <taxon>Streptophyta</taxon>
        <taxon>Embryophyta</taxon>
        <taxon>Tracheophyta</taxon>
        <taxon>Spermatophyta</taxon>
        <taxon>Magnoliopsida</taxon>
        <taxon>eudicotyledons</taxon>
        <taxon>Gunneridae</taxon>
        <taxon>Pentapetalae</taxon>
        <taxon>asterids</taxon>
        <taxon>Ericales</taxon>
        <taxon>Ericaceae</taxon>
        <taxon>Ericoideae</taxon>
        <taxon>Rhodoreae</taxon>
        <taxon>Rhododendron</taxon>
    </lineage>
</organism>
<reference evidence="2" key="1">
    <citation type="submission" date="2020-08" db="EMBL/GenBank/DDBJ databases">
        <title>Plant Genome Project.</title>
        <authorList>
            <person name="Zhang R.-G."/>
        </authorList>
    </citation>
    <scope>NUCLEOTIDE SEQUENCE</scope>
    <source>
        <strain evidence="2">WSP0</strain>
        <tissue evidence="2">Leaf</tissue>
    </source>
</reference>
<feature type="region of interest" description="Disordered" evidence="1">
    <location>
        <begin position="25"/>
        <end position="45"/>
    </location>
</feature>
<evidence type="ECO:0000313" key="3">
    <source>
        <dbReference type="Proteomes" id="UP000823749"/>
    </source>
</evidence>
<keyword evidence="3" id="KW-1185">Reference proteome</keyword>
<protein>
    <submittedName>
        <fullName evidence="2">Uncharacterized protein</fullName>
    </submittedName>
</protein>
<proteinExistence type="predicted"/>
<dbReference type="AlphaFoldDB" id="A0AAV6HPH9"/>
<dbReference type="Proteomes" id="UP000823749">
    <property type="component" value="Unassembled WGS sequence"/>
</dbReference>
<evidence type="ECO:0000313" key="2">
    <source>
        <dbReference type="EMBL" id="KAG5513045.1"/>
    </source>
</evidence>
<dbReference type="EMBL" id="JACTNZ010000019">
    <property type="protein sequence ID" value="KAG5513045.1"/>
    <property type="molecule type" value="Genomic_DNA"/>
</dbReference>
<name>A0AAV6HPH9_9ERIC</name>